<accession>A0A445F0R5</accession>
<organism evidence="2 4">
    <name type="scientific">Glycine soja</name>
    <name type="common">Wild soybean</name>
    <dbReference type="NCBI Taxonomy" id="3848"/>
    <lineage>
        <taxon>Eukaryota</taxon>
        <taxon>Viridiplantae</taxon>
        <taxon>Streptophyta</taxon>
        <taxon>Embryophyta</taxon>
        <taxon>Tracheophyta</taxon>
        <taxon>Spermatophyta</taxon>
        <taxon>Magnoliopsida</taxon>
        <taxon>eudicotyledons</taxon>
        <taxon>Gunneridae</taxon>
        <taxon>Pentapetalae</taxon>
        <taxon>rosids</taxon>
        <taxon>fabids</taxon>
        <taxon>Fabales</taxon>
        <taxon>Fabaceae</taxon>
        <taxon>Papilionoideae</taxon>
        <taxon>50 kb inversion clade</taxon>
        <taxon>NPAAA clade</taxon>
        <taxon>indigoferoid/millettioid clade</taxon>
        <taxon>Phaseoleae</taxon>
        <taxon>Glycine</taxon>
        <taxon>Glycine subgen. Soja</taxon>
    </lineage>
</organism>
<dbReference type="GO" id="GO:0004619">
    <property type="term" value="F:phosphoglycerate mutase activity"/>
    <property type="evidence" value="ECO:0007669"/>
    <property type="project" value="UniProtKB-EC"/>
</dbReference>
<dbReference type="InterPro" id="IPR055374">
    <property type="entry name" value="Ribophorin_II_3rd"/>
</dbReference>
<gene>
    <name evidence="2" type="ORF">D0Y65_053126</name>
</gene>
<evidence type="ECO:0000313" key="2">
    <source>
        <dbReference type="EMBL" id="RZB42408.1"/>
    </source>
</evidence>
<feature type="domain" description="Ribophorin II third" evidence="1">
    <location>
        <begin position="52"/>
        <end position="97"/>
    </location>
</feature>
<evidence type="ECO:0000313" key="4">
    <source>
        <dbReference type="Proteomes" id="UP000289340"/>
    </source>
</evidence>
<dbReference type="EMBL" id="QZWG01000020">
    <property type="protein sequence ID" value="RZB42409.1"/>
    <property type="molecule type" value="Genomic_DNA"/>
</dbReference>
<evidence type="ECO:0000259" key="1">
    <source>
        <dbReference type="Pfam" id="PF23860"/>
    </source>
</evidence>
<dbReference type="UniPathway" id="UPA00378"/>
<dbReference type="AlphaFoldDB" id="A0A445F0R5"/>
<reference evidence="2 4" key="1">
    <citation type="submission" date="2018-09" db="EMBL/GenBank/DDBJ databases">
        <title>A high-quality reference genome of wild soybean provides a powerful tool to mine soybean genomes.</title>
        <authorList>
            <person name="Xie M."/>
            <person name="Chung C.Y.L."/>
            <person name="Li M.-W."/>
            <person name="Wong F.-L."/>
            <person name="Chan T.-F."/>
            <person name="Lam H.-M."/>
        </authorList>
    </citation>
    <scope>NUCLEOTIDE SEQUENCE [LARGE SCALE GENOMIC DNA]</scope>
    <source>
        <strain evidence="4">cv. W05</strain>
        <tissue evidence="2">Hypocotyl of etiolated seedlings</tissue>
    </source>
</reference>
<comment type="caution">
    <text evidence="2">The sequence shown here is derived from an EMBL/GenBank/DDBJ whole genome shotgun (WGS) entry which is preliminary data.</text>
</comment>
<evidence type="ECO:0000313" key="3">
    <source>
        <dbReference type="EMBL" id="RZB42409.1"/>
    </source>
</evidence>
<proteinExistence type="predicted"/>
<dbReference type="EMBL" id="QZWG01000020">
    <property type="protein sequence ID" value="RZB42408.1"/>
    <property type="molecule type" value="Genomic_DNA"/>
</dbReference>
<keyword evidence="2" id="KW-0413">Isomerase</keyword>
<keyword evidence="4" id="KW-1185">Reference proteome</keyword>
<dbReference type="Proteomes" id="UP000289340">
    <property type="component" value="Chromosome 20"/>
</dbReference>
<dbReference type="Pfam" id="PF23860">
    <property type="entry name" value="Ribophorin_II_3rd"/>
    <property type="match status" value="1"/>
</dbReference>
<dbReference type="EC" id="5.4.2.12" evidence="2 3"/>
<name>A0A445F0R5_GLYSO</name>
<sequence>MLQTGRSTSAIVIILPGDKILGLAKISWVLESQEMPRTSSIKISIPLILSLPERVYSLTKKGHLKKLRFSFQLTTPHGHVFKPNQAFFKLRHLKHVQFTCSDLVEDENDIQNVPASLKCQLCDRQ</sequence>
<protein>
    <submittedName>
        <fullName evidence="2">Transcription factor MYB63 isoform C</fullName>
        <ecNumber evidence="2 3">5.4.2.12</ecNumber>
    </submittedName>
    <submittedName>
        <fullName evidence="3">Transcription factor MYB63 isoform D</fullName>
    </submittedName>
</protein>